<reference evidence="4" key="1">
    <citation type="submission" date="2024-07" db="EMBL/GenBank/DDBJ databases">
        <title>Two chromosome-level genome assemblies of Korean endemic species Abeliophyllum distichum and Forsythia ovata (Oleaceae).</title>
        <authorList>
            <person name="Jang H."/>
        </authorList>
    </citation>
    <scope>NUCLEOTIDE SEQUENCE [LARGE SCALE GENOMIC DNA]</scope>
</reference>
<evidence type="ECO:0000256" key="2">
    <source>
        <dbReference type="SAM" id="MobiDB-lite"/>
    </source>
</evidence>
<feature type="region of interest" description="Disordered" evidence="2">
    <location>
        <begin position="1"/>
        <end position="61"/>
    </location>
</feature>
<accession>A0ABD1SGP1</accession>
<evidence type="ECO:0000256" key="1">
    <source>
        <dbReference type="SAM" id="Coils"/>
    </source>
</evidence>
<gene>
    <name evidence="3" type="ORF">Adt_25461</name>
</gene>
<feature type="region of interest" description="Disordered" evidence="2">
    <location>
        <begin position="591"/>
        <end position="620"/>
    </location>
</feature>
<feature type="compositionally biased region" description="Basic and acidic residues" evidence="2">
    <location>
        <begin position="52"/>
        <end position="61"/>
    </location>
</feature>
<feature type="region of interest" description="Disordered" evidence="2">
    <location>
        <begin position="291"/>
        <end position="368"/>
    </location>
</feature>
<protein>
    <submittedName>
        <fullName evidence="3">Uncharacterized protein</fullName>
    </submittedName>
</protein>
<feature type="compositionally biased region" description="Basic and acidic residues" evidence="2">
    <location>
        <begin position="318"/>
        <end position="337"/>
    </location>
</feature>
<organism evidence="3 4">
    <name type="scientific">Abeliophyllum distichum</name>
    <dbReference type="NCBI Taxonomy" id="126358"/>
    <lineage>
        <taxon>Eukaryota</taxon>
        <taxon>Viridiplantae</taxon>
        <taxon>Streptophyta</taxon>
        <taxon>Embryophyta</taxon>
        <taxon>Tracheophyta</taxon>
        <taxon>Spermatophyta</taxon>
        <taxon>Magnoliopsida</taxon>
        <taxon>eudicotyledons</taxon>
        <taxon>Gunneridae</taxon>
        <taxon>Pentapetalae</taxon>
        <taxon>asterids</taxon>
        <taxon>lamiids</taxon>
        <taxon>Lamiales</taxon>
        <taxon>Oleaceae</taxon>
        <taxon>Forsythieae</taxon>
        <taxon>Abeliophyllum</taxon>
    </lineage>
</organism>
<name>A0ABD1SGP1_9LAMI</name>
<keyword evidence="4" id="KW-1185">Reference proteome</keyword>
<evidence type="ECO:0000313" key="4">
    <source>
        <dbReference type="Proteomes" id="UP001604336"/>
    </source>
</evidence>
<proteinExistence type="predicted"/>
<dbReference type="EMBL" id="JBFOLK010000007">
    <property type="protein sequence ID" value="KAL2499911.1"/>
    <property type="molecule type" value="Genomic_DNA"/>
</dbReference>
<feature type="compositionally biased region" description="Polar residues" evidence="2">
    <location>
        <begin position="350"/>
        <end position="368"/>
    </location>
</feature>
<sequence>MSSEAGSDSGREALSWGRGQEEEEAASSGRVVEGLDEDEVLSPAPITSVPPRGERVVESGRMSRREVEVASGLRTAPEWKCRFFPSEVSEGQLREWHQIYRVPDDVEFVVPVRKFLREWGVAPTQLCPNGWRILIGLLVLWDQLGFSRPTIGDFHSLYSFKSDGKRSGWWYASVKARTGGSVVTQTPDSIKNWKKFWFFVRGPWQFAEGDSRPDLSIPVRYHELRYVAREPTRESIERARRAREISESLRSSAVLITEENLVSARLSRPLSDRPSAHRSKGSMKDISALLRKKNQGPSQAGKGKRKVPAGDQGRTSRPRMESELPPRPEHSPARSVEEVAAAPTAVRIGPSSSQSVRPQLQPTYLGSTSEKDEEFLRLRGTLPKPVRDFLRSNSPTREEIAGLPLSSRRAIRSVAKCWTPVQQKYLDGMGVVDSVVAASVNVSRAAIQVTSASEKMARLVSDVQVLRDEGRKVLEDLENEKRLRAASEDILLRREEELNAKADELVRAAIVRTDLEAELEAEKKKNSELQAALENSTAKEEAVAEFRASDAYLAEQEVVYFLTMEELIDSTAEKRPDWDLQFLKDELADLKRKSTLNPPSPEEAETSQAGPDPDQSGAAE</sequence>
<dbReference type="AlphaFoldDB" id="A0ABD1SGP1"/>
<dbReference type="Proteomes" id="UP001604336">
    <property type="component" value="Unassembled WGS sequence"/>
</dbReference>
<evidence type="ECO:0000313" key="3">
    <source>
        <dbReference type="EMBL" id="KAL2499911.1"/>
    </source>
</evidence>
<keyword evidence="1" id="KW-0175">Coiled coil</keyword>
<feature type="coiled-coil region" evidence="1">
    <location>
        <begin position="512"/>
        <end position="539"/>
    </location>
</feature>
<comment type="caution">
    <text evidence="3">The sequence shown here is derived from an EMBL/GenBank/DDBJ whole genome shotgun (WGS) entry which is preliminary data.</text>
</comment>